<sequence>MQHRRDLSPTFLLERERERERVLVKKKKGSSQYAQGILSALLELDTSIQNCENGGKDGTAVPEVNADDSHNWSSELSVVFNTKKLSNMLHAFALDPVGSGFNQEIQKFLGVKEVGHHKQLLKLVVALVL</sequence>
<evidence type="ECO:0000313" key="1">
    <source>
        <dbReference type="EMBL" id="KAI9156415.1"/>
    </source>
</evidence>
<dbReference type="Proteomes" id="UP001064489">
    <property type="component" value="Chromosome 12"/>
</dbReference>
<proteinExistence type="predicted"/>
<evidence type="ECO:0000313" key="2">
    <source>
        <dbReference type="Proteomes" id="UP001064489"/>
    </source>
</evidence>
<dbReference type="AlphaFoldDB" id="A0AAD5I8K5"/>
<protein>
    <submittedName>
        <fullName evidence="1">Uncharacterized protein</fullName>
    </submittedName>
</protein>
<accession>A0AAD5I8K5</accession>
<dbReference type="EMBL" id="JAJSOW010000107">
    <property type="protein sequence ID" value="KAI9156415.1"/>
    <property type="molecule type" value="Genomic_DNA"/>
</dbReference>
<name>A0AAD5I8K5_ACENE</name>
<reference evidence="1" key="1">
    <citation type="journal article" date="2022" name="Plant J.">
        <title>Strategies of tolerance reflected in two North American maple genomes.</title>
        <authorList>
            <person name="McEvoy S.L."/>
            <person name="Sezen U.U."/>
            <person name="Trouern-Trend A."/>
            <person name="McMahon S.M."/>
            <person name="Schaberg P.G."/>
            <person name="Yang J."/>
            <person name="Wegrzyn J.L."/>
            <person name="Swenson N.G."/>
        </authorList>
    </citation>
    <scope>NUCLEOTIDE SEQUENCE</scope>
    <source>
        <strain evidence="1">91603</strain>
    </source>
</reference>
<gene>
    <name evidence="1" type="ORF">LWI28_005992</name>
</gene>
<organism evidence="1 2">
    <name type="scientific">Acer negundo</name>
    <name type="common">Box elder</name>
    <dbReference type="NCBI Taxonomy" id="4023"/>
    <lineage>
        <taxon>Eukaryota</taxon>
        <taxon>Viridiplantae</taxon>
        <taxon>Streptophyta</taxon>
        <taxon>Embryophyta</taxon>
        <taxon>Tracheophyta</taxon>
        <taxon>Spermatophyta</taxon>
        <taxon>Magnoliopsida</taxon>
        <taxon>eudicotyledons</taxon>
        <taxon>Gunneridae</taxon>
        <taxon>Pentapetalae</taxon>
        <taxon>rosids</taxon>
        <taxon>malvids</taxon>
        <taxon>Sapindales</taxon>
        <taxon>Sapindaceae</taxon>
        <taxon>Hippocastanoideae</taxon>
        <taxon>Acereae</taxon>
        <taxon>Acer</taxon>
    </lineage>
</organism>
<keyword evidence="2" id="KW-1185">Reference proteome</keyword>
<reference evidence="1" key="2">
    <citation type="submission" date="2023-02" db="EMBL/GenBank/DDBJ databases">
        <authorList>
            <person name="Swenson N.G."/>
            <person name="Wegrzyn J.L."/>
            <person name="Mcevoy S.L."/>
        </authorList>
    </citation>
    <scope>NUCLEOTIDE SEQUENCE</scope>
    <source>
        <strain evidence="1">91603</strain>
        <tissue evidence="1">Leaf</tissue>
    </source>
</reference>
<comment type="caution">
    <text evidence="1">The sequence shown here is derived from an EMBL/GenBank/DDBJ whole genome shotgun (WGS) entry which is preliminary data.</text>
</comment>